<comment type="caution">
    <text evidence="2">The sequence shown here is derived from an EMBL/GenBank/DDBJ whole genome shotgun (WGS) entry which is preliminary data.</text>
</comment>
<dbReference type="RefSeq" id="WP_381484694.1">
    <property type="nucleotide sequence ID" value="NZ_JBHTIK010000001.1"/>
</dbReference>
<organism evidence="2 3">
    <name type="scientific">Sphingosinicella xenopeptidilytica</name>
    <dbReference type="NCBI Taxonomy" id="364098"/>
    <lineage>
        <taxon>Bacteria</taxon>
        <taxon>Pseudomonadati</taxon>
        <taxon>Pseudomonadota</taxon>
        <taxon>Alphaproteobacteria</taxon>
        <taxon>Sphingomonadales</taxon>
        <taxon>Sphingosinicellaceae</taxon>
        <taxon>Sphingosinicella</taxon>
    </lineage>
</organism>
<proteinExistence type="predicted"/>
<keyword evidence="3" id="KW-1185">Reference proteome</keyword>
<evidence type="ECO:0008006" key="4">
    <source>
        <dbReference type="Google" id="ProtNLM"/>
    </source>
</evidence>
<sequence length="386" mass="39921">MRPVRAFAMLSITLAMWAVWRFDEASVTYAAMLSARRGAATQARSAQPVPAMHALVPLAASDAPALAGRLVAMHSAPEHDAETIIAGAAAPPDAHRPDTESDAPPVSAARFGGTDTAFGSAETAYRALAGGDRRAAAQGFASALAADPRHPNAAAWRAELSALRKRWRMDAYSLVREGASGLVSDRPLLGGAQSGIRLGYTPDPLAQRPIELFGRLAIAHDGLSPKGRSTQAAIGAAWMPLGRGGPAVGAERLIALGREGRDAWAIRVSGGAWHTADAKLPLDLSGYAEAGIVGASSRDGFAGAQALALYPVAMRKGTRIGIGGGVWGSVQDGETRTASRLELGPGAQLSQQIGKGTIELRGEYRFRIAGDAAPGSGPTLTVATRF</sequence>
<evidence type="ECO:0000313" key="2">
    <source>
        <dbReference type="EMBL" id="MFD0846806.1"/>
    </source>
</evidence>
<evidence type="ECO:0000313" key="3">
    <source>
        <dbReference type="Proteomes" id="UP001597124"/>
    </source>
</evidence>
<name>A0ABW3BX61_SPHXN</name>
<gene>
    <name evidence="2" type="ORF">ACFQ00_00565</name>
</gene>
<reference evidence="3" key="1">
    <citation type="journal article" date="2019" name="Int. J. Syst. Evol. Microbiol.">
        <title>The Global Catalogue of Microorganisms (GCM) 10K type strain sequencing project: providing services to taxonomists for standard genome sequencing and annotation.</title>
        <authorList>
            <consortium name="The Broad Institute Genomics Platform"/>
            <consortium name="The Broad Institute Genome Sequencing Center for Infectious Disease"/>
            <person name="Wu L."/>
            <person name="Ma J."/>
        </authorList>
    </citation>
    <scope>NUCLEOTIDE SEQUENCE [LARGE SCALE GENOMIC DNA]</scope>
    <source>
        <strain evidence="3">CCUG 52537</strain>
    </source>
</reference>
<protein>
    <recommendedName>
        <fullName evidence="4">Bacteriophage N4 adsorption protein A C-terminal domain-containing protein</fullName>
    </recommendedName>
</protein>
<feature type="region of interest" description="Disordered" evidence="1">
    <location>
        <begin position="90"/>
        <end position="114"/>
    </location>
</feature>
<accession>A0ABW3BX61</accession>
<evidence type="ECO:0000256" key="1">
    <source>
        <dbReference type="SAM" id="MobiDB-lite"/>
    </source>
</evidence>
<dbReference type="Proteomes" id="UP001597124">
    <property type="component" value="Unassembled WGS sequence"/>
</dbReference>
<dbReference type="EMBL" id="JBHTIK010000001">
    <property type="protein sequence ID" value="MFD0846806.1"/>
    <property type="molecule type" value="Genomic_DNA"/>
</dbReference>